<reference evidence="4 5" key="1">
    <citation type="submission" date="2017-07" db="EMBL/GenBank/DDBJ databases">
        <title>Draft whole genome sequences of clinical Proprionibacteriaceae strains.</title>
        <authorList>
            <person name="Bernier A.-M."/>
            <person name="Bernard K."/>
            <person name="Domingo M.-C."/>
        </authorList>
    </citation>
    <scope>NUCLEOTIDE SEQUENCE [LARGE SCALE GENOMIC DNA]</scope>
    <source>
        <strain evidence="4 5">NML 160184</strain>
    </source>
</reference>
<comment type="similarity">
    <text evidence="3">Belongs to the class-III pyridoxal-phosphate-dependent aminotransferase family.</text>
</comment>
<dbReference type="GO" id="GO:0030170">
    <property type="term" value="F:pyridoxal phosphate binding"/>
    <property type="evidence" value="ECO:0007669"/>
    <property type="project" value="InterPro"/>
</dbReference>
<evidence type="ECO:0000313" key="4">
    <source>
        <dbReference type="EMBL" id="OYN88212.1"/>
    </source>
</evidence>
<dbReference type="GO" id="GO:0008483">
    <property type="term" value="F:transaminase activity"/>
    <property type="evidence" value="ECO:0007669"/>
    <property type="project" value="UniProtKB-KW"/>
</dbReference>
<accession>A0A255EFK1</accession>
<dbReference type="Pfam" id="PF00202">
    <property type="entry name" value="Aminotran_3"/>
    <property type="match status" value="1"/>
</dbReference>
<dbReference type="RefSeq" id="WP_094450197.1">
    <property type="nucleotide sequence ID" value="NZ_NMVI01000013.1"/>
</dbReference>
<dbReference type="PROSITE" id="PS00600">
    <property type="entry name" value="AA_TRANSFER_CLASS_3"/>
    <property type="match status" value="1"/>
</dbReference>
<gene>
    <name evidence="4" type="ORF">CGZ92_04510</name>
</gene>
<comment type="caution">
    <text evidence="4">The sequence shown here is derived from an EMBL/GenBank/DDBJ whole genome shotgun (WGS) entry which is preliminary data.</text>
</comment>
<evidence type="ECO:0000313" key="5">
    <source>
        <dbReference type="Proteomes" id="UP000216533"/>
    </source>
</evidence>
<dbReference type="InterPro" id="IPR015424">
    <property type="entry name" value="PyrdxlP-dep_Trfase"/>
</dbReference>
<dbReference type="AlphaFoldDB" id="A0A255EFK1"/>
<protein>
    <submittedName>
        <fullName evidence="4">Aspartate aminotransferase family protein</fullName>
    </submittedName>
</protein>
<dbReference type="InterPro" id="IPR049704">
    <property type="entry name" value="Aminotrans_3_PPA_site"/>
</dbReference>
<dbReference type="EMBL" id="NMVI01000013">
    <property type="protein sequence ID" value="OYN88212.1"/>
    <property type="molecule type" value="Genomic_DNA"/>
</dbReference>
<proteinExistence type="inferred from homology"/>
<dbReference type="Gene3D" id="3.90.1150.10">
    <property type="entry name" value="Aspartate Aminotransferase, domain 1"/>
    <property type="match status" value="1"/>
</dbReference>
<dbReference type="InterPro" id="IPR015421">
    <property type="entry name" value="PyrdxlP-dep_Trfase_major"/>
</dbReference>
<dbReference type="InterPro" id="IPR005814">
    <property type="entry name" value="Aminotrans_3"/>
</dbReference>
<comment type="cofactor">
    <cofactor evidence="1">
        <name>pyridoxal 5'-phosphate</name>
        <dbReference type="ChEBI" id="CHEBI:597326"/>
    </cofactor>
</comment>
<dbReference type="SUPFAM" id="SSF53383">
    <property type="entry name" value="PLP-dependent transferases"/>
    <property type="match status" value="1"/>
</dbReference>
<evidence type="ECO:0000256" key="3">
    <source>
        <dbReference type="RuleBase" id="RU003560"/>
    </source>
</evidence>
<organism evidence="4 5">
    <name type="scientific">Parenemella sanctibonifatiensis</name>
    <dbReference type="NCBI Taxonomy" id="2016505"/>
    <lineage>
        <taxon>Bacteria</taxon>
        <taxon>Bacillati</taxon>
        <taxon>Actinomycetota</taxon>
        <taxon>Actinomycetes</taxon>
        <taxon>Propionibacteriales</taxon>
        <taxon>Propionibacteriaceae</taxon>
        <taxon>Parenemella</taxon>
    </lineage>
</organism>
<dbReference type="PANTHER" id="PTHR43713">
    <property type="entry name" value="GLUTAMATE-1-SEMIALDEHYDE 2,1-AMINOMUTASE"/>
    <property type="match status" value="1"/>
</dbReference>
<sequence length="444" mass="47858">MTSAARRLAETAEQIIPGGVNSATRRIAAPWSWKSAHGATITDLDGNDYIDYHAAFGAILLGHTNERVNAAVSKAITDIDLVGLGTTELEVEAAQLIVDAIPSAEMTISTMSGSEATFQAVRLARGATHRPFILKFQGCFHGSYDAIARNVISPAERAWQRDPNSSGILDDAVDHTLIAEFNDLASVEELFASHPEQIAAVILEPVPHNVGAVIPDQSFLEGLREITRRDGSLLIFDEVITGFRHALGGYQELCGVMPDLTTFGKSMGNGFPVAGLAGTREVMSNFTPAGGTVMLAGTFNGNAASMAAAIATITALQDPEVDFYGHVRRLGDRMRSGLQEITDDLGVPAQMAGIGSVFVAYFLEGEVKGYRDLLRNNDEAQLTFHRRMIDQGSFMYPMALKRNHISLAHTEQHVDETLSQAQEVLGEMAREGLFTTADSKPVRA</sequence>
<keyword evidence="4" id="KW-0032">Aminotransferase</keyword>
<dbReference type="CDD" id="cd00610">
    <property type="entry name" value="OAT_like"/>
    <property type="match status" value="1"/>
</dbReference>
<evidence type="ECO:0000256" key="2">
    <source>
        <dbReference type="ARBA" id="ARBA00022898"/>
    </source>
</evidence>
<dbReference type="PANTHER" id="PTHR43713:SF3">
    <property type="entry name" value="GLUTAMATE-1-SEMIALDEHYDE 2,1-AMINOMUTASE 1, CHLOROPLASTIC-RELATED"/>
    <property type="match status" value="1"/>
</dbReference>
<name>A0A255EFK1_9ACTN</name>
<evidence type="ECO:0000256" key="1">
    <source>
        <dbReference type="ARBA" id="ARBA00001933"/>
    </source>
</evidence>
<keyword evidence="4" id="KW-0808">Transferase</keyword>
<dbReference type="Gene3D" id="3.40.640.10">
    <property type="entry name" value="Type I PLP-dependent aspartate aminotransferase-like (Major domain)"/>
    <property type="match status" value="1"/>
</dbReference>
<dbReference type="InterPro" id="IPR015422">
    <property type="entry name" value="PyrdxlP-dep_Trfase_small"/>
</dbReference>
<keyword evidence="2 3" id="KW-0663">Pyridoxal phosphate</keyword>
<dbReference type="Proteomes" id="UP000216533">
    <property type="component" value="Unassembled WGS sequence"/>
</dbReference>
<dbReference type="NCBIfam" id="NF000818">
    <property type="entry name" value="PRK00062.1"/>
    <property type="match status" value="1"/>
</dbReference>